<accession>A0A9W4QTC6</accession>
<proteinExistence type="predicted"/>
<reference evidence="2 4" key="1">
    <citation type="submission" date="2022-07" db="EMBL/GenBank/DDBJ databases">
        <authorList>
            <person name="Criscuolo A."/>
        </authorList>
    </citation>
    <scope>NUCLEOTIDE SEQUENCE</scope>
    <source>
        <strain evidence="4">CIP 111951</strain>
        <strain evidence="2">CIP111854</strain>
        <strain evidence="1">CIP111951</strain>
    </source>
</reference>
<evidence type="ECO:0000313" key="4">
    <source>
        <dbReference type="Proteomes" id="UP001152485"/>
    </source>
</evidence>
<keyword evidence="3" id="KW-1185">Reference proteome</keyword>
<evidence type="ECO:0008006" key="5">
    <source>
        <dbReference type="Google" id="ProtNLM"/>
    </source>
</evidence>
<evidence type="ECO:0000313" key="1">
    <source>
        <dbReference type="EMBL" id="CAH9050364.1"/>
    </source>
</evidence>
<dbReference type="RefSeq" id="WP_261591384.1">
    <property type="nucleotide sequence ID" value="NZ_CAMAPC010000003.1"/>
</dbReference>
<dbReference type="AlphaFoldDB" id="A0A9W4QTC6"/>
<dbReference type="EMBL" id="CAMAPD010000001">
    <property type="protein sequence ID" value="CAH9050364.1"/>
    <property type="molecule type" value="Genomic_DNA"/>
</dbReference>
<dbReference type="Proteomes" id="UP001152485">
    <property type="component" value="Unassembled WGS sequence"/>
</dbReference>
<gene>
    <name evidence="2" type="ORF">PSECIP111854_00942</name>
    <name evidence="1" type="ORF">PSECIP111951_00177</name>
</gene>
<dbReference type="EMBL" id="CAMAPC010000003">
    <property type="protein sequence ID" value="CAH9052318.1"/>
    <property type="molecule type" value="Genomic_DNA"/>
</dbReference>
<sequence>MALKNSRTLGYCIAVLALLFAWVLANGELEFYDIAQGSVHKVVQLDDSEAANKLKVNENLQSQAPLPIQRVERYCNMDGFIKRQQARSKQKLGMLGPEFKNIQHEFSAQGAPTIMLSIYYTSLKASVFDALITRLHTVHGIYAQLIASSNNKVVNVNLVILSSRADYEDYTSRYGFDPRTSQGVFFHGSNSAFVEYKSDPQVVKTAVHEAIHAMNLRLVGLTPRWLNEGMAQLFSAVEFKNGQLDYETEGKSLLTEPYDIYALLASESQWESIDTNLLYYSGWSWLSFMMGEPQGANTLKKLLKKEGANPCDVLNSDDTYQVLQNAFPTFEQAFYDWRQAIKRAINSSEN</sequence>
<evidence type="ECO:0000313" key="3">
    <source>
        <dbReference type="Proteomes" id="UP001152467"/>
    </source>
</evidence>
<organism evidence="2 3">
    <name type="scientific">Pseudoalteromonas holothuriae</name>
    <dbReference type="NCBI Taxonomy" id="2963714"/>
    <lineage>
        <taxon>Bacteria</taxon>
        <taxon>Pseudomonadati</taxon>
        <taxon>Pseudomonadota</taxon>
        <taxon>Gammaproteobacteria</taxon>
        <taxon>Alteromonadales</taxon>
        <taxon>Pseudoalteromonadaceae</taxon>
        <taxon>Pseudoalteromonas</taxon>
    </lineage>
</organism>
<name>A0A9W4QTC6_9GAMM</name>
<dbReference type="Proteomes" id="UP001152467">
    <property type="component" value="Unassembled WGS sequence"/>
</dbReference>
<evidence type="ECO:0000313" key="2">
    <source>
        <dbReference type="EMBL" id="CAH9052318.1"/>
    </source>
</evidence>
<comment type="caution">
    <text evidence="2">The sequence shown here is derived from an EMBL/GenBank/DDBJ whole genome shotgun (WGS) entry which is preliminary data.</text>
</comment>
<protein>
    <recommendedName>
        <fullName evidence="5">DUF1570 domain-containing protein</fullName>
    </recommendedName>
</protein>